<evidence type="ECO:0000313" key="5">
    <source>
        <dbReference type="Proteomes" id="UP000825935"/>
    </source>
</evidence>
<reference evidence="4" key="1">
    <citation type="submission" date="2021-08" db="EMBL/GenBank/DDBJ databases">
        <title>WGS assembly of Ceratopteris richardii.</title>
        <authorList>
            <person name="Marchant D.B."/>
            <person name="Chen G."/>
            <person name="Jenkins J."/>
            <person name="Shu S."/>
            <person name="Leebens-Mack J."/>
            <person name="Grimwood J."/>
            <person name="Schmutz J."/>
            <person name="Soltis P."/>
            <person name="Soltis D."/>
            <person name="Chen Z.-H."/>
        </authorList>
    </citation>
    <scope>NUCLEOTIDE SEQUENCE</scope>
    <source>
        <strain evidence="4">Whitten #5841</strain>
        <tissue evidence="4">Leaf</tissue>
    </source>
</reference>
<dbReference type="Pfam" id="PF01535">
    <property type="entry name" value="PPR"/>
    <property type="match status" value="1"/>
</dbReference>
<evidence type="ECO:0000313" key="4">
    <source>
        <dbReference type="EMBL" id="KAH7351866.1"/>
    </source>
</evidence>
<evidence type="ECO:0000256" key="2">
    <source>
        <dbReference type="ARBA" id="ARBA00022737"/>
    </source>
</evidence>
<dbReference type="PROSITE" id="PS51375">
    <property type="entry name" value="PPR"/>
    <property type="match status" value="6"/>
</dbReference>
<evidence type="ECO:0000256" key="1">
    <source>
        <dbReference type="ARBA" id="ARBA00007626"/>
    </source>
</evidence>
<evidence type="ECO:0000256" key="3">
    <source>
        <dbReference type="PROSITE-ProRule" id="PRU00708"/>
    </source>
</evidence>
<dbReference type="Gene3D" id="1.25.40.10">
    <property type="entry name" value="Tetratricopeptide repeat domain"/>
    <property type="match status" value="4"/>
</dbReference>
<dbReference type="InterPro" id="IPR002885">
    <property type="entry name" value="PPR_rpt"/>
</dbReference>
<accession>A0A8T2SI69</accession>
<dbReference type="PANTHER" id="PTHR47447:SF28">
    <property type="entry name" value="PENTACOTRIPEPTIDE-REPEAT REGION OF PRORP DOMAIN-CONTAINING PROTEIN"/>
    <property type="match status" value="1"/>
</dbReference>
<keyword evidence="5" id="KW-1185">Reference proteome</keyword>
<comment type="similarity">
    <text evidence="1">Belongs to the PPR family. P subfamily.</text>
</comment>
<dbReference type="Pfam" id="PF13812">
    <property type="entry name" value="PPR_3"/>
    <property type="match status" value="1"/>
</dbReference>
<keyword evidence="2" id="KW-0677">Repeat</keyword>
<feature type="repeat" description="PPR" evidence="3">
    <location>
        <begin position="618"/>
        <end position="652"/>
    </location>
</feature>
<dbReference type="PANTHER" id="PTHR47447">
    <property type="entry name" value="OS03G0856100 PROTEIN"/>
    <property type="match status" value="1"/>
</dbReference>
<gene>
    <name evidence="4" type="ORF">KP509_19G017900</name>
</gene>
<protein>
    <recommendedName>
        <fullName evidence="6">Pentatricopeptide repeat-containing protein</fullName>
    </recommendedName>
</protein>
<feature type="repeat" description="PPR" evidence="3">
    <location>
        <begin position="179"/>
        <end position="213"/>
    </location>
</feature>
<evidence type="ECO:0008006" key="6">
    <source>
        <dbReference type="Google" id="ProtNLM"/>
    </source>
</evidence>
<comment type="caution">
    <text evidence="4">The sequence shown here is derived from an EMBL/GenBank/DDBJ whole genome shotgun (WGS) entry which is preliminary data.</text>
</comment>
<dbReference type="Proteomes" id="UP000825935">
    <property type="component" value="Chromosome 19"/>
</dbReference>
<dbReference type="EMBL" id="CM035424">
    <property type="protein sequence ID" value="KAH7351866.1"/>
    <property type="molecule type" value="Genomic_DNA"/>
</dbReference>
<organism evidence="4 5">
    <name type="scientific">Ceratopteris richardii</name>
    <name type="common">Triangle waterfern</name>
    <dbReference type="NCBI Taxonomy" id="49495"/>
    <lineage>
        <taxon>Eukaryota</taxon>
        <taxon>Viridiplantae</taxon>
        <taxon>Streptophyta</taxon>
        <taxon>Embryophyta</taxon>
        <taxon>Tracheophyta</taxon>
        <taxon>Polypodiopsida</taxon>
        <taxon>Polypodiidae</taxon>
        <taxon>Polypodiales</taxon>
        <taxon>Pteridineae</taxon>
        <taxon>Pteridaceae</taxon>
        <taxon>Parkerioideae</taxon>
        <taxon>Ceratopteris</taxon>
    </lineage>
</organism>
<dbReference type="NCBIfam" id="TIGR00756">
    <property type="entry name" value="PPR"/>
    <property type="match status" value="6"/>
</dbReference>
<proteinExistence type="inferred from homology"/>
<name>A0A8T2SI69_CERRI</name>
<feature type="repeat" description="PPR" evidence="3">
    <location>
        <begin position="214"/>
        <end position="248"/>
    </location>
</feature>
<feature type="repeat" description="PPR" evidence="3">
    <location>
        <begin position="284"/>
        <end position="318"/>
    </location>
</feature>
<sequence>MQRFGWSGSFFLPFTRSYSANPSSSNARFSVFGISSGFALSAPGEGSIKTSALAAPISSASFISPENYRNSLRTFFQRTKDIKTLVKLFDEMKCWDDARTPFAISGLNIKFTSLTVCGVVQKCSHLDALIPFFHWLGRSEDFELNSHAYSALIHRLGKAGMFKEMEEVASHAVEDGKVSVSIFNALLHHYGSVKDLNGALRAWKTMIRLKVQPTAVTYTIMMDTYAKMKLYEEAGECFFQLLHSGITPTIKTYSTLIYHLIEAGNLDAAIDMFNSLPKVNLHPNRVTYAILMMGYAKAGDMNAAYKLMEDFKEFGHSPFNIGESFRSTLLYLVKEGKIEEARKLMEVGWPGISASELQDKIIQFQGELVGDGSSTNGSFQTDSNVHIINNSLDKEGEWGTGNIASYQVQCHNVFSLSQMHVFVDCLGFWSPNVVNALNDANIQWDCPLVLEVLGRMKRVDSAWKFYRWVGRKQGYNHDRYTCGLMIQRLLKSQNFSRIKYLFNQAEKDNIILPKHIFKTILKQSGIKKQANFAIKVFEKLKASGFVPDEQCYKNYIHTLYNCGRHWRVASVCSEMRNAGYSLDSTMYSFLIAGFARAGKLSIAKRLAAQMRALGFKPDVLMLSSLVVVFYRCGDFKKAERVYKGMRECGMNPPLHICEIMVDILSDLGKIKEAERLSIKIEHFSGHCKIIRDSKYESFLHFHSLFVNGFRGARTELALAAA</sequence>
<dbReference type="OrthoDB" id="185373at2759"/>
<dbReference type="Pfam" id="PF13041">
    <property type="entry name" value="PPR_2"/>
    <property type="match status" value="2"/>
</dbReference>
<feature type="repeat" description="PPR" evidence="3">
    <location>
        <begin position="583"/>
        <end position="617"/>
    </location>
</feature>
<dbReference type="AlphaFoldDB" id="A0A8T2SI69"/>
<feature type="repeat" description="PPR" evidence="3">
    <location>
        <begin position="249"/>
        <end position="283"/>
    </location>
</feature>
<dbReference type="InterPro" id="IPR011990">
    <property type="entry name" value="TPR-like_helical_dom_sf"/>
</dbReference>